<dbReference type="Pfam" id="PF00271">
    <property type="entry name" value="Helicase_C"/>
    <property type="match status" value="1"/>
</dbReference>
<evidence type="ECO:0000256" key="2">
    <source>
        <dbReference type="ARBA" id="ARBA00022517"/>
    </source>
</evidence>
<comment type="domain">
    <text evidence="13">The Q motif is unique to and characteristic of the DEAD box family of RNA helicases and controls ATP binding and hydrolysis.</text>
</comment>
<keyword evidence="2" id="KW-0690">Ribosome biogenesis</keyword>
<evidence type="ECO:0000256" key="11">
    <source>
        <dbReference type="PROSITE-ProRule" id="PRU00552"/>
    </source>
</evidence>
<feature type="domain" description="DEAD-box RNA helicase Q" evidence="16">
    <location>
        <begin position="11"/>
        <end position="39"/>
    </location>
</feature>
<dbReference type="InterPro" id="IPR000629">
    <property type="entry name" value="RNA-helicase_DEAD-box_CS"/>
</dbReference>
<dbReference type="Gene3D" id="3.40.50.300">
    <property type="entry name" value="P-loop containing nucleotide triphosphate hydrolases"/>
    <property type="match status" value="2"/>
</dbReference>
<evidence type="ECO:0000256" key="9">
    <source>
        <dbReference type="ARBA" id="ARBA00038002"/>
    </source>
</evidence>
<evidence type="ECO:0000256" key="8">
    <source>
        <dbReference type="ARBA" id="ARBA00022884"/>
    </source>
</evidence>
<keyword evidence="5 12" id="KW-0378">Hydrolase</keyword>
<proteinExistence type="inferred from homology"/>
<evidence type="ECO:0000256" key="10">
    <source>
        <dbReference type="ARBA" id="ARBA00047984"/>
    </source>
</evidence>
<evidence type="ECO:0000313" key="17">
    <source>
        <dbReference type="EMBL" id="CAG8542510.1"/>
    </source>
</evidence>
<dbReference type="CDD" id="cd17960">
    <property type="entry name" value="DEADc_DDX55"/>
    <property type="match status" value="1"/>
</dbReference>
<evidence type="ECO:0000259" key="16">
    <source>
        <dbReference type="PROSITE" id="PS51195"/>
    </source>
</evidence>
<feature type="short sequence motif" description="Q motif" evidence="11">
    <location>
        <begin position="11"/>
        <end position="39"/>
    </location>
</feature>
<feature type="domain" description="Helicase ATP-binding" evidence="14">
    <location>
        <begin position="42"/>
        <end position="227"/>
    </location>
</feature>
<comment type="caution">
    <text evidence="17">The sequence shown here is derived from an EMBL/GenBank/DDBJ whole genome shotgun (WGS) entry which is preliminary data.</text>
</comment>
<dbReference type="PROSITE" id="PS51194">
    <property type="entry name" value="HELICASE_CTER"/>
    <property type="match status" value="1"/>
</dbReference>
<dbReference type="PROSITE" id="PS00039">
    <property type="entry name" value="DEAD_ATP_HELICASE"/>
    <property type="match status" value="1"/>
</dbReference>
<comment type="subcellular location">
    <subcellularLocation>
        <location evidence="1">Nucleus</location>
        <location evidence="1">Nucleolus</location>
    </subcellularLocation>
</comment>
<evidence type="ECO:0000313" key="18">
    <source>
        <dbReference type="Proteomes" id="UP000789706"/>
    </source>
</evidence>
<evidence type="ECO:0000256" key="5">
    <source>
        <dbReference type="ARBA" id="ARBA00022801"/>
    </source>
</evidence>
<sequence length="614" mass="69463">MCEANAKAGTWNSLEPSLSPFVLESLATMGFSEMTPVQASTIPLFMKNKDVVVEAVTGSGKTLAFVIPIIEKLVCREKQLKKNEIGALVLTPTRELAQQIYDVFTIFLHDSNVTLLKHLLITGGNTSVHEDIKQFKELGPDILIGTPGRLHELIVGRGNDKSLVNTKALEILVLDEADRLLDMGFSQKLNNIIAHLPKQRRTGLFSATMTDGLTEVVRAGLRNPVKVVVKVENIISKNEQRTPASLHIGCIICEPNQKLSQLLRIISREKIAKKYIVYFATCACVDYFYKILSKLPQLNGTSIYSLHGQMVTKRRTATYQAFVNLSPKSAALLLCTDVAARGLDVPDIDCVIQMDPPQDPKAFAHRCGRTARAGKEGKAYLLLGSGCEEVYVDFLKIRKIPLRLQQYLLPDGTEFTTTKSSSFSSSSFADNDDDSLIPIVDNENDILLNQIRNIVLTDRDLYDKGIKAFVSYIRFYSKHEASYIFRSKDLDLGKVAKGFCLLRLPKMPELKATKINFEEISVDMDRYKYADKEREKKRLLKLVEEKERKNNNNFVELRKIRKVPKEIIIDEWEELQKEKKLKKKLKLGKINQGKFDQEMKLITENEVIMEDNDL</sequence>
<dbReference type="Pfam" id="PF13959">
    <property type="entry name" value="CTE_SPB4"/>
    <property type="match status" value="1"/>
</dbReference>
<dbReference type="FunFam" id="3.40.50.300:FF:000877">
    <property type="entry name" value="RNA helicase"/>
    <property type="match status" value="1"/>
</dbReference>
<dbReference type="PROSITE" id="PS51192">
    <property type="entry name" value="HELICASE_ATP_BIND_1"/>
    <property type="match status" value="1"/>
</dbReference>
<dbReference type="InterPro" id="IPR014001">
    <property type="entry name" value="Helicase_ATP-bd"/>
</dbReference>
<keyword evidence="4 12" id="KW-0547">Nucleotide-binding</keyword>
<dbReference type="GO" id="GO:0003723">
    <property type="term" value="F:RNA binding"/>
    <property type="evidence" value="ECO:0007669"/>
    <property type="project" value="UniProtKB-UniRule"/>
</dbReference>
<keyword evidence="3" id="KW-0698">rRNA processing</keyword>
<dbReference type="SMART" id="SM00487">
    <property type="entry name" value="DEXDc"/>
    <property type="match status" value="1"/>
</dbReference>
<evidence type="ECO:0000256" key="7">
    <source>
        <dbReference type="ARBA" id="ARBA00022840"/>
    </source>
</evidence>
<dbReference type="InterPro" id="IPR014014">
    <property type="entry name" value="RNA_helicase_DEAD_Q_motif"/>
</dbReference>
<dbReference type="SUPFAM" id="SSF52540">
    <property type="entry name" value="P-loop containing nucleoside triphosphate hydrolases"/>
    <property type="match status" value="2"/>
</dbReference>
<keyword evidence="6 12" id="KW-0347">Helicase</keyword>
<evidence type="ECO:0000259" key="15">
    <source>
        <dbReference type="PROSITE" id="PS51194"/>
    </source>
</evidence>
<accession>A0A9N9ARP3</accession>
<dbReference type="InterPro" id="IPR025313">
    <property type="entry name" value="SPB4-like_CTE"/>
</dbReference>
<dbReference type="GO" id="GO:0016787">
    <property type="term" value="F:hydrolase activity"/>
    <property type="evidence" value="ECO:0007669"/>
    <property type="project" value="UniProtKB-KW"/>
</dbReference>
<dbReference type="GO" id="GO:0005524">
    <property type="term" value="F:ATP binding"/>
    <property type="evidence" value="ECO:0007669"/>
    <property type="project" value="UniProtKB-UniRule"/>
</dbReference>
<dbReference type="GO" id="GO:0005730">
    <property type="term" value="C:nucleolus"/>
    <property type="evidence" value="ECO:0007669"/>
    <property type="project" value="UniProtKB-SubCell"/>
</dbReference>
<dbReference type="InterPro" id="IPR011545">
    <property type="entry name" value="DEAD/DEAH_box_helicase_dom"/>
</dbReference>
<evidence type="ECO:0000256" key="13">
    <source>
        <dbReference type="RuleBase" id="RU365068"/>
    </source>
</evidence>
<reference evidence="17" key="1">
    <citation type="submission" date="2021-06" db="EMBL/GenBank/DDBJ databases">
        <authorList>
            <person name="Kallberg Y."/>
            <person name="Tangrot J."/>
            <person name="Rosling A."/>
        </authorList>
    </citation>
    <scope>NUCLEOTIDE SEQUENCE</scope>
    <source>
        <strain evidence="17">AZ414A</strain>
    </source>
</reference>
<evidence type="ECO:0000259" key="14">
    <source>
        <dbReference type="PROSITE" id="PS51192"/>
    </source>
</evidence>
<dbReference type="GO" id="GO:0006364">
    <property type="term" value="P:rRNA processing"/>
    <property type="evidence" value="ECO:0007669"/>
    <property type="project" value="UniProtKB-KW"/>
</dbReference>
<dbReference type="AlphaFoldDB" id="A0A9N9ARP3"/>
<comment type="function">
    <text evidence="13">RNA helicase.</text>
</comment>
<comment type="catalytic activity">
    <reaction evidence="10 13">
        <text>ATP + H2O = ADP + phosphate + H(+)</text>
        <dbReference type="Rhea" id="RHEA:13065"/>
        <dbReference type="ChEBI" id="CHEBI:15377"/>
        <dbReference type="ChEBI" id="CHEBI:15378"/>
        <dbReference type="ChEBI" id="CHEBI:30616"/>
        <dbReference type="ChEBI" id="CHEBI:43474"/>
        <dbReference type="ChEBI" id="CHEBI:456216"/>
        <dbReference type="EC" id="3.6.4.13"/>
    </reaction>
</comment>
<dbReference type="OrthoDB" id="7396459at2759"/>
<name>A0A9N9ARP3_9GLOM</name>
<feature type="domain" description="Helicase C-terminal" evidence="15">
    <location>
        <begin position="258"/>
        <end position="421"/>
    </location>
</feature>
<evidence type="ECO:0000256" key="4">
    <source>
        <dbReference type="ARBA" id="ARBA00022741"/>
    </source>
</evidence>
<dbReference type="EC" id="3.6.4.13" evidence="13"/>
<keyword evidence="7 12" id="KW-0067">ATP-binding</keyword>
<evidence type="ECO:0000256" key="12">
    <source>
        <dbReference type="RuleBase" id="RU000492"/>
    </source>
</evidence>
<dbReference type="SMART" id="SM00490">
    <property type="entry name" value="HELICc"/>
    <property type="match status" value="1"/>
</dbReference>
<evidence type="ECO:0000256" key="6">
    <source>
        <dbReference type="ARBA" id="ARBA00022806"/>
    </source>
</evidence>
<evidence type="ECO:0000256" key="1">
    <source>
        <dbReference type="ARBA" id="ARBA00004604"/>
    </source>
</evidence>
<dbReference type="Pfam" id="PF00270">
    <property type="entry name" value="DEAD"/>
    <property type="match status" value="1"/>
</dbReference>
<dbReference type="Proteomes" id="UP000789706">
    <property type="component" value="Unassembled WGS sequence"/>
</dbReference>
<dbReference type="PANTHER" id="PTHR24031">
    <property type="entry name" value="RNA HELICASE"/>
    <property type="match status" value="1"/>
</dbReference>
<organism evidence="17 18">
    <name type="scientific">Diversispora eburnea</name>
    <dbReference type="NCBI Taxonomy" id="1213867"/>
    <lineage>
        <taxon>Eukaryota</taxon>
        <taxon>Fungi</taxon>
        <taxon>Fungi incertae sedis</taxon>
        <taxon>Mucoromycota</taxon>
        <taxon>Glomeromycotina</taxon>
        <taxon>Glomeromycetes</taxon>
        <taxon>Diversisporales</taxon>
        <taxon>Diversisporaceae</taxon>
        <taxon>Diversispora</taxon>
    </lineage>
</organism>
<dbReference type="EMBL" id="CAJVPK010000715">
    <property type="protein sequence ID" value="CAG8542510.1"/>
    <property type="molecule type" value="Genomic_DNA"/>
</dbReference>
<dbReference type="InterPro" id="IPR027417">
    <property type="entry name" value="P-loop_NTPase"/>
</dbReference>
<dbReference type="GO" id="GO:0003724">
    <property type="term" value="F:RNA helicase activity"/>
    <property type="evidence" value="ECO:0007669"/>
    <property type="project" value="UniProtKB-EC"/>
</dbReference>
<protein>
    <recommendedName>
        <fullName evidence="13">ATP-dependent RNA helicase</fullName>
        <ecNumber evidence="13">3.6.4.13</ecNumber>
    </recommendedName>
</protein>
<dbReference type="InterPro" id="IPR001650">
    <property type="entry name" value="Helicase_C-like"/>
</dbReference>
<evidence type="ECO:0000256" key="3">
    <source>
        <dbReference type="ARBA" id="ARBA00022552"/>
    </source>
</evidence>
<comment type="similarity">
    <text evidence="9">Belongs to the DEAD box helicase family. DDX55/SPB4 subfamily.</text>
</comment>
<gene>
    <name evidence="17" type="ORF">DEBURN_LOCUS6683</name>
</gene>
<dbReference type="CDD" id="cd18787">
    <property type="entry name" value="SF2_C_DEAD"/>
    <property type="match status" value="1"/>
</dbReference>
<keyword evidence="8 13" id="KW-0694">RNA-binding</keyword>
<dbReference type="PROSITE" id="PS51195">
    <property type="entry name" value="Q_MOTIF"/>
    <property type="match status" value="1"/>
</dbReference>
<dbReference type="SMART" id="SM01178">
    <property type="entry name" value="DUF4217"/>
    <property type="match status" value="1"/>
</dbReference>
<keyword evidence="18" id="KW-1185">Reference proteome</keyword>